<protein>
    <submittedName>
        <fullName evidence="1">Arginine/ornithine transport system ATPase</fullName>
    </submittedName>
</protein>
<keyword evidence="2" id="KW-1185">Reference proteome</keyword>
<dbReference type="STRING" id="313594.PI23P_10485"/>
<gene>
    <name evidence="1" type="ORF">PI23P_10485</name>
</gene>
<reference evidence="1 2" key="1">
    <citation type="submission" date="2006-02" db="EMBL/GenBank/DDBJ databases">
        <authorList>
            <person name="Murray A."/>
            <person name="Staley J."/>
            <person name="Ferriera S."/>
            <person name="Johnson J."/>
            <person name="Kravitz S."/>
            <person name="Halpern A."/>
            <person name="Remington K."/>
            <person name="Beeson K."/>
            <person name="Tran B."/>
            <person name="Rogers Y.-H."/>
            <person name="Friedman R."/>
            <person name="Venter J.C."/>
        </authorList>
    </citation>
    <scope>NUCLEOTIDE SEQUENCE [LARGE SCALE GENOMIC DNA]</scope>
    <source>
        <strain evidence="1 2">23-P</strain>
    </source>
</reference>
<dbReference type="HOGENOM" id="CLU_2827484_0_0_10"/>
<dbReference type="EMBL" id="AAOG01000002">
    <property type="protein sequence ID" value="EAR13049.1"/>
    <property type="molecule type" value="Genomic_DNA"/>
</dbReference>
<accession>A4C0V6</accession>
<comment type="caution">
    <text evidence="1">The sequence shown here is derived from an EMBL/GenBank/DDBJ whole genome shotgun (WGS) entry which is preliminary data.</text>
</comment>
<proteinExistence type="predicted"/>
<name>A4C0V6_9FLAO</name>
<dbReference type="AlphaFoldDB" id="A4C0V6"/>
<dbReference type="Proteomes" id="UP000003053">
    <property type="component" value="Unassembled WGS sequence"/>
</dbReference>
<organism evidence="1 2">
    <name type="scientific">Polaribacter irgensii 23-P</name>
    <dbReference type="NCBI Taxonomy" id="313594"/>
    <lineage>
        <taxon>Bacteria</taxon>
        <taxon>Pseudomonadati</taxon>
        <taxon>Bacteroidota</taxon>
        <taxon>Flavobacteriia</taxon>
        <taxon>Flavobacteriales</taxon>
        <taxon>Flavobacteriaceae</taxon>
    </lineage>
</organism>
<evidence type="ECO:0000313" key="2">
    <source>
        <dbReference type="Proteomes" id="UP000003053"/>
    </source>
</evidence>
<sequence length="66" mass="7788">MNTGEILENGKIDSNCKAPYFFKIKVWIIYLMKPNSILFKMNAKVYFFILKKCGIFDHRSNCLVSY</sequence>
<evidence type="ECO:0000313" key="1">
    <source>
        <dbReference type="EMBL" id="EAR13049.1"/>
    </source>
</evidence>